<protein>
    <recommendedName>
        <fullName evidence="5">ADP-ribosylglycohydrolase</fullName>
    </recommendedName>
</protein>
<sequence length="518" mass="58733">MSDTVNNREESRNESNEVHDPRSSIDNNEIQQGNNRDAVFNDNRDTATNGIRNISSDTNTNPSHGVNLNMSSNIGVDNSHVSSGRRSSSHSDDYKRSDGTDISYGSNEPDLLESILKNKTNHHLIDRLLGCAYGQALGDAYGLSTEFETRDIVARNYPDKKKLIPYPGYILTHHSSRWTRGDWTDDTDQWILILETLTEHGGDETVFARKLTTWINRGYPELGDYGGMGLGANVSQVVNSKNYLTHPLNASETVWERSGRQAAPNGAVMRCSASAFVHFNDLEKVKSTAMLMCKTTHFDPRCIASCLAVCLTIAYLLREESVSDDIESLITRVQKETIDILGDSFIPEDREAFLWHTDQARTLEELNFDEPRKNVNDDIESLITRVQKETIDILGDSFIPEDREAFLWHTDQARTLEELNFDEPRSIGYTYKCLAAGFYGLRSTRSFEETLNDLIRYGGDADTNGAVCGTMYGARYGYKRLPYQWLRAMPFKKWFDRKLLKCLHQMNLNSTEPTETSY</sequence>
<evidence type="ECO:0000313" key="3">
    <source>
        <dbReference type="EMBL" id="CAF0952700.1"/>
    </source>
</evidence>
<feature type="region of interest" description="Disordered" evidence="2">
    <location>
        <begin position="1"/>
        <end position="106"/>
    </location>
</feature>
<evidence type="ECO:0000256" key="1">
    <source>
        <dbReference type="PIRSR" id="PIRSR605502-1"/>
    </source>
</evidence>
<feature type="binding site" evidence="1">
    <location>
        <position position="184"/>
    </location>
    <ligand>
        <name>Mg(2+)</name>
        <dbReference type="ChEBI" id="CHEBI:18420"/>
        <label>1</label>
    </ligand>
</feature>
<dbReference type="Pfam" id="PF03747">
    <property type="entry name" value="ADP_ribosyl_GH"/>
    <property type="match status" value="1"/>
</dbReference>
<name>A0A814D978_9BILA</name>
<dbReference type="Gene3D" id="1.10.4080.10">
    <property type="entry name" value="ADP-ribosylation/Crystallin J1"/>
    <property type="match status" value="1"/>
</dbReference>
<dbReference type="GO" id="GO:0046872">
    <property type="term" value="F:metal ion binding"/>
    <property type="evidence" value="ECO:0007669"/>
    <property type="project" value="UniProtKB-KW"/>
</dbReference>
<dbReference type="PANTHER" id="PTHR16222:SF28">
    <property type="entry name" value="ADP-RIBOSYLGLYCOHYDROLASE"/>
    <property type="match status" value="1"/>
</dbReference>
<proteinExistence type="predicted"/>
<gene>
    <name evidence="3" type="ORF">JYZ213_LOCUS13392</name>
</gene>
<comment type="caution">
    <text evidence="3">The sequence shown here is derived from an EMBL/GenBank/DDBJ whole genome shotgun (WGS) entry which is preliminary data.</text>
</comment>
<keyword evidence="1" id="KW-0479">Metal-binding</keyword>
<feature type="binding site" evidence="1">
    <location>
        <position position="460"/>
    </location>
    <ligand>
        <name>Mg(2+)</name>
        <dbReference type="ChEBI" id="CHEBI:18420"/>
        <label>1</label>
    </ligand>
</feature>
<feature type="binding site" evidence="1">
    <location>
        <position position="186"/>
    </location>
    <ligand>
        <name>Mg(2+)</name>
        <dbReference type="ChEBI" id="CHEBI:18420"/>
        <label>1</label>
    </ligand>
</feature>
<dbReference type="Proteomes" id="UP000663845">
    <property type="component" value="Unassembled WGS sequence"/>
</dbReference>
<accession>A0A814D978</accession>
<feature type="binding site" evidence="1">
    <location>
        <position position="185"/>
    </location>
    <ligand>
        <name>Mg(2+)</name>
        <dbReference type="ChEBI" id="CHEBI:18420"/>
        <label>1</label>
    </ligand>
</feature>
<evidence type="ECO:0000256" key="2">
    <source>
        <dbReference type="SAM" id="MobiDB-lite"/>
    </source>
</evidence>
<dbReference type="InterPro" id="IPR050792">
    <property type="entry name" value="ADP-ribosylglycohydrolase"/>
</dbReference>
<dbReference type="PANTHER" id="PTHR16222">
    <property type="entry name" value="ADP-RIBOSYLGLYCOHYDROLASE"/>
    <property type="match status" value="1"/>
</dbReference>
<dbReference type="SUPFAM" id="SSF101478">
    <property type="entry name" value="ADP-ribosylglycohydrolase"/>
    <property type="match status" value="1"/>
</dbReference>
<feature type="compositionally biased region" description="Basic and acidic residues" evidence="2">
    <location>
        <begin position="89"/>
        <end position="99"/>
    </location>
</feature>
<evidence type="ECO:0008006" key="5">
    <source>
        <dbReference type="Google" id="ProtNLM"/>
    </source>
</evidence>
<dbReference type="InterPro" id="IPR036705">
    <property type="entry name" value="Ribosyl_crysJ1_sf"/>
</dbReference>
<feature type="binding site" evidence="1">
    <location>
        <position position="463"/>
    </location>
    <ligand>
        <name>Mg(2+)</name>
        <dbReference type="ChEBI" id="CHEBI:18420"/>
        <label>1</label>
    </ligand>
</feature>
<reference evidence="3" key="1">
    <citation type="submission" date="2021-02" db="EMBL/GenBank/DDBJ databases">
        <authorList>
            <person name="Nowell W R."/>
        </authorList>
    </citation>
    <scope>NUCLEOTIDE SEQUENCE</scope>
</reference>
<comment type="cofactor">
    <cofactor evidence="1">
        <name>Mg(2+)</name>
        <dbReference type="ChEBI" id="CHEBI:18420"/>
    </cofactor>
    <text evidence="1">Binds 2 magnesium ions per subunit.</text>
</comment>
<feature type="binding site" evidence="1">
    <location>
        <position position="462"/>
    </location>
    <ligand>
        <name>Mg(2+)</name>
        <dbReference type="ChEBI" id="CHEBI:18420"/>
        <label>1</label>
    </ligand>
</feature>
<feature type="compositionally biased region" description="Polar residues" evidence="2">
    <location>
        <begin position="46"/>
        <end position="76"/>
    </location>
</feature>
<feature type="compositionally biased region" description="Polar residues" evidence="2">
    <location>
        <begin position="24"/>
        <end position="35"/>
    </location>
</feature>
<dbReference type="InterPro" id="IPR005502">
    <property type="entry name" value="Ribosyl_crysJ1"/>
</dbReference>
<feature type="compositionally biased region" description="Basic and acidic residues" evidence="2">
    <location>
        <begin position="1"/>
        <end position="23"/>
    </location>
</feature>
<dbReference type="AlphaFoldDB" id="A0A814D978"/>
<organism evidence="3 4">
    <name type="scientific">Adineta steineri</name>
    <dbReference type="NCBI Taxonomy" id="433720"/>
    <lineage>
        <taxon>Eukaryota</taxon>
        <taxon>Metazoa</taxon>
        <taxon>Spiralia</taxon>
        <taxon>Gnathifera</taxon>
        <taxon>Rotifera</taxon>
        <taxon>Eurotatoria</taxon>
        <taxon>Bdelloidea</taxon>
        <taxon>Adinetida</taxon>
        <taxon>Adinetidae</taxon>
        <taxon>Adineta</taxon>
    </lineage>
</organism>
<evidence type="ECO:0000313" key="4">
    <source>
        <dbReference type="Proteomes" id="UP000663845"/>
    </source>
</evidence>
<keyword evidence="1" id="KW-0460">Magnesium</keyword>
<dbReference type="EMBL" id="CAJNOG010000107">
    <property type="protein sequence ID" value="CAF0952700.1"/>
    <property type="molecule type" value="Genomic_DNA"/>
</dbReference>